<dbReference type="RefSeq" id="WP_405277013.1">
    <property type="nucleotide sequence ID" value="NZ_CP144380.1"/>
</dbReference>
<dbReference type="EMBL" id="JBBHLI010000004">
    <property type="protein sequence ID" value="MEK9501028.1"/>
    <property type="molecule type" value="Genomic_DNA"/>
</dbReference>
<dbReference type="Proteomes" id="UP001484239">
    <property type="component" value="Unassembled WGS sequence"/>
</dbReference>
<organism evidence="1 2">
    <name type="scientific">Gaopeijia maritima</name>
    <dbReference type="NCBI Taxonomy" id="3119007"/>
    <lineage>
        <taxon>Bacteria</taxon>
        <taxon>Pseudomonadati</taxon>
        <taxon>Gemmatimonadota</taxon>
        <taxon>Longimicrobiia</taxon>
        <taxon>Gaopeijiales</taxon>
        <taxon>Gaopeijiaceae</taxon>
        <taxon>Gaopeijia</taxon>
    </lineage>
</organism>
<comment type="caution">
    <text evidence="1">The sequence shown here is derived from an EMBL/GenBank/DDBJ whole genome shotgun (WGS) entry which is preliminary data.</text>
</comment>
<keyword evidence="2" id="KW-1185">Reference proteome</keyword>
<protein>
    <submittedName>
        <fullName evidence="1">Uncharacterized protein</fullName>
    </submittedName>
</protein>
<gene>
    <name evidence="1" type="ORF">WI372_08570</name>
</gene>
<name>A0ABU9E8G3_9BACT</name>
<proteinExistence type="predicted"/>
<sequence length="257" mass="26993">MAPRTFLTAPVTRGGPFVRARSRVLIAVALALLPGCRDSGSDPLAALVASEIVPAVAVPVELPTLGLLAADAEVRDELAPVLEAWLLAWEADDPDLGRSARDEAIRQAAPALRDALGAGGVSSTLDPLFQVERDLGDIGSVPPDLAPALEEIRSLVSDTRAALDAGRHDRALTVGLQASDRIRELGPRAVARTLIARADRALVRGEVTGAVDARSMARGERLLTGARRALEEGEVDLSIERAWYAAQLLEGKGDEGG</sequence>
<evidence type="ECO:0000313" key="1">
    <source>
        <dbReference type="EMBL" id="MEK9501028.1"/>
    </source>
</evidence>
<evidence type="ECO:0000313" key="2">
    <source>
        <dbReference type="Proteomes" id="UP001484239"/>
    </source>
</evidence>
<accession>A0ABU9E8G3</accession>
<reference evidence="1 2" key="1">
    <citation type="submission" date="2024-02" db="EMBL/GenBank/DDBJ databases">
        <title>A novel Gemmatimonadota bacterium.</title>
        <authorList>
            <person name="Du Z.-J."/>
            <person name="Ye Y.-Q."/>
        </authorList>
    </citation>
    <scope>NUCLEOTIDE SEQUENCE [LARGE SCALE GENOMIC DNA]</scope>
    <source>
        <strain evidence="1 2">DH-20</strain>
    </source>
</reference>